<gene>
    <name evidence="2" type="ORF">F4Y42_09745</name>
</gene>
<accession>A0A6B0YUQ6</accession>
<feature type="region of interest" description="Disordered" evidence="1">
    <location>
        <begin position="81"/>
        <end position="103"/>
    </location>
</feature>
<proteinExistence type="predicted"/>
<comment type="caution">
    <text evidence="2">The sequence shown here is derived from an EMBL/GenBank/DDBJ whole genome shotgun (WGS) entry which is preliminary data.</text>
</comment>
<dbReference type="AlphaFoldDB" id="A0A6B0YUQ6"/>
<organism evidence="2">
    <name type="scientific">Caldilineaceae bacterium SB0664_bin_27</name>
    <dbReference type="NCBI Taxonomy" id="2605260"/>
    <lineage>
        <taxon>Bacteria</taxon>
        <taxon>Bacillati</taxon>
        <taxon>Chloroflexota</taxon>
        <taxon>Caldilineae</taxon>
        <taxon>Caldilineales</taxon>
        <taxon>Caldilineaceae</taxon>
    </lineage>
</organism>
<reference evidence="2" key="1">
    <citation type="submission" date="2019-09" db="EMBL/GenBank/DDBJ databases">
        <title>Characterisation of the sponge microbiome using genome-centric metagenomics.</title>
        <authorList>
            <person name="Engelberts J.P."/>
            <person name="Robbins S.J."/>
            <person name="De Goeij J.M."/>
            <person name="Aranda M."/>
            <person name="Bell S.C."/>
            <person name="Webster N.S."/>
        </authorList>
    </citation>
    <scope>NUCLEOTIDE SEQUENCE</scope>
    <source>
        <strain evidence="2">SB0664_bin_27</strain>
    </source>
</reference>
<dbReference type="EMBL" id="VXRG01000082">
    <property type="protein sequence ID" value="MXY93719.1"/>
    <property type="molecule type" value="Genomic_DNA"/>
</dbReference>
<evidence type="ECO:0000313" key="2">
    <source>
        <dbReference type="EMBL" id="MXY93719.1"/>
    </source>
</evidence>
<name>A0A6B0YUQ6_9CHLR</name>
<protein>
    <submittedName>
        <fullName evidence="2">Uncharacterized protein</fullName>
    </submittedName>
</protein>
<evidence type="ECO:0000256" key="1">
    <source>
        <dbReference type="SAM" id="MobiDB-lite"/>
    </source>
</evidence>
<sequence>MYDILYLFFAKWGRSVTRAETTISCVITAMIPGCTIPETGTSFVYIGRQPGLERPFLLNSVNHYKTLTKPVHFRQTTNHGQPHFRADFPAGIGSKTRSRGASNSADFCPKVMHPY</sequence>